<dbReference type="Gene3D" id="3.30.10.20">
    <property type="match status" value="3"/>
</dbReference>
<proteinExistence type="predicted"/>
<keyword evidence="1" id="KW-1133">Transmembrane helix</keyword>
<dbReference type="SMART" id="SM00740">
    <property type="entry name" value="PASTA"/>
    <property type="match status" value="3"/>
</dbReference>
<evidence type="ECO:0000313" key="3">
    <source>
        <dbReference type="EMBL" id="AFV75497.1"/>
    </source>
</evidence>
<dbReference type="EMBL" id="CP003249">
    <property type="protein sequence ID" value="AFV75497.1"/>
    <property type="molecule type" value="Genomic_DNA"/>
</dbReference>
<dbReference type="Proteomes" id="UP000000211">
    <property type="component" value="Chromosome"/>
</dbReference>
<feature type="transmembrane region" description="Helical" evidence="1">
    <location>
        <begin position="129"/>
        <end position="152"/>
    </location>
</feature>
<accession>K7RG06</accession>
<dbReference type="STRING" id="751945.Theos_0423"/>
<feature type="domain" description="PASTA" evidence="2">
    <location>
        <begin position="156"/>
        <end position="222"/>
    </location>
</feature>
<dbReference type="RefSeq" id="WP_016328694.1">
    <property type="nucleotide sequence ID" value="NC_019386.1"/>
</dbReference>
<dbReference type="InterPro" id="IPR005543">
    <property type="entry name" value="PASTA_dom"/>
</dbReference>
<gene>
    <name evidence="3" type="ORF">Theos_0423</name>
</gene>
<dbReference type="Pfam" id="PF03793">
    <property type="entry name" value="PASTA"/>
    <property type="match status" value="3"/>
</dbReference>
<keyword evidence="1" id="KW-0472">Membrane</keyword>
<organism evidence="3 4">
    <name type="scientific">Thermus oshimai JL-2</name>
    <dbReference type="NCBI Taxonomy" id="751945"/>
    <lineage>
        <taxon>Bacteria</taxon>
        <taxon>Thermotogati</taxon>
        <taxon>Deinococcota</taxon>
        <taxon>Deinococci</taxon>
        <taxon>Thermales</taxon>
        <taxon>Thermaceae</taxon>
        <taxon>Thermus</taxon>
    </lineage>
</organism>
<dbReference type="PATRIC" id="fig|751945.3.peg.412"/>
<evidence type="ECO:0000256" key="1">
    <source>
        <dbReference type="SAM" id="Phobius"/>
    </source>
</evidence>
<dbReference type="HOGENOM" id="CLU_511726_0_0_0"/>
<dbReference type="PROSITE" id="PS51178">
    <property type="entry name" value="PASTA"/>
    <property type="match status" value="3"/>
</dbReference>
<feature type="domain" description="PASTA" evidence="2">
    <location>
        <begin position="226"/>
        <end position="288"/>
    </location>
</feature>
<keyword evidence="1" id="KW-0812">Transmembrane</keyword>
<dbReference type="AlphaFoldDB" id="K7RG06"/>
<name>K7RG06_THEOS</name>
<evidence type="ECO:0000259" key="2">
    <source>
        <dbReference type="PROSITE" id="PS51178"/>
    </source>
</evidence>
<dbReference type="SUPFAM" id="SSF54184">
    <property type="entry name" value="Penicillin-binding protein 2x (pbp-2x), c-terminal domain"/>
    <property type="match status" value="1"/>
</dbReference>
<dbReference type="eggNOG" id="COG2815">
    <property type="taxonomic scope" value="Bacteria"/>
</dbReference>
<evidence type="ECO:0000313" key="4">
    <source>
        <dbReference type="Proteomes" id="UP000000211"/>
    </source>
</evidence>
<dbReference type="OrthoDB" id="30449at2"/>
<sequence length="443" mass="47901">MVIDERYPVLETLEARDGVTLYRVEGGVLFLFDVRTPEDKERFYRYRAALRRLEEMGLLEATVSAKPGRYYAFFPEKPLSRKAPPKAALEALAPLGFGPQHLAMAEGGVAYLAPWPLLRRPPGGKPGGFWVRVAPGLLLALLGLLLLLQGLYRYFNPPEYAVPDLVGRSAREAFALLKDTGLELLVEEGNDPTKPKEAVLAQDPPPGTRLRAGRTVRITLNQARLTPLPDLKGLRREEAEERLRAMGFLLGRVAEVEGEAPLGTVLSSFPPAGTPLAPGAPVDLLVSRGQGVGEAVPLPDLRGLGREEALFLLNAAGFLAQVEEVPSGRPQGEVLEQAPAPGTPLPPGSGVRLRVAVQGRVEVPDLPPEPPAPQTRTVELSLTLPPEAEGQGVRVTLLDARGERVVYEGEGRAGLLLQGSYEALGEARFRLYLDGVPVQEWAP</sequence>
<reference evidence="3 4" key="1">
    <citation type="journal article" date="2013" name="Genome Announc.">
        <title>Whole Genome Sequencing of Thermus oshimai JL-2 and Thermus thermophilus JL-18, Incomplete Denitrifiers from the United States Great Basin.</title>
        <authorList>
            <person name="Murugapiran S.K."/>
            <person name="Huntemann M."/>
            <person name="Wei C.L."/>
            <person name="Han J."/>
            <person name="Detter J.C."/>
            <person name="Han C.S."/>
            <person name="Erkkila T.H."/>
            <person name="Teshima H."/>
            <person name="Chen A."/>
            <person name="Kyrpides N."/>
            <person name="Mavrommatis K."/>
            <person name="Markowitz V."/>
            <person name="Szeto E."/>
            <person name="Ivanova N."/>
            <person name="Pagani I."/>
            <person name="Lam J."/>
            <person name="McDonald A.I."/>
            <person name="Dodsworth J.A."/>
            <person name="Pati A."/>
            <person name="Goodwin L."/>
            <person name="Peters L."/>
            <person name="Pitluck S."/>
            <person name="Woyke T."/>
            <person name="Hedlund B.P."/>
        </authorList>
    </citation>
    <scope>NUCLEOTIDE SEQUENCE</scope>
    <source>
        <strain evidence="3 4">JL-2</strain>
    </source>
</reference>
<feature type="domain" description="PASTA" evidence="2">
    <location>
        <begin position="293"/>
        <end position="357"/>
    </location>
</feature>
<dbReference type="KEGG" id="tos:Theos_0423"/>
<keyword evidence="4" id="KW-1185">Reference proteome</keyword>
<dbReference type="CDD" id="cd06577">
    <property type="entry name" value="PASTA_pknB"/>
    <property type="match status" value="3"/>
</dbReference>
<protein>
    <recommendedName>
        <fullName evidence="2">PASTA domain-containing protein</fullName>
    </recommendedName>
</protein>